<protein>
    <submittedName>
        <fullName evidence="1">Uncharacterized protein</fullName>
    </submittedName>
</protein>
<sequence length="510" mass="56067">MNLLYFQMPIQVSLIKINLNIPIPNLLFSRYKSIPPPHLSHHPPATMKLVSMATLLLFALFAVASAVDMSIISYDATHMTSGDTSSANWRSDDEVNALYESWLVEHGKTYNALGEKDQRFQIFKDNLQYIDDHNAGDHTYKLGLNKFADLTNEEYRTTYTGIRTIDGKKKLSKVKSDRYAFRSGDELPDSVDWRDSGAITEVKDQGNCGSCWAFSTTGSVEGINKIVTGDLISVSEQELVDCDTSYNEGCNGGLMDYAFQFIIKNGGIDTEEDYPYTGRDGRCDANKKNAKVVTIDGYEDVPVNDESSLKKAAVNQPIAVAIEAGGRDFQFYTSGIFTGSCGTALDHGVLVVGYGTENGKDYWIVKNSWGAAWGESGYLKMERNIADKTGKCGIAMEASYALKTGDNPPNPGPTPPSPAAPEVVCDEYSTCPESTTCCCIYEYYGYCFAWGCCPLEGATCCEDHYSCCPHDYPVCNVRRGTCSQSKNSPLEISAIKRILATPTKLKRKSG</sequence>
<proteinExistence type="predicted"/>
<dbReference type="EMBL" id="CM042031">
    <property type="protein sequence ID" value="KAI3785455.1"/>
    <property type="molecule type" value="Genomic_DNA"/>
</dbReference>
<dbReference type="Proteomes" id="UP001056120">
    <property type="component" value="Linkage Group LG14"/>
</dbReference>
<comment type="caution">
    <text evidence="1">The sequence shown here is derived from an EMBL/GenBank/DDBJ whole genome shotgun (WGS) entry which is preliminary data.</text>
</comment>
<evidence type="ECO:0000313" key="2">
    <source>
        <dbReference type="Proteomes" id="UP001056120"/>
    </source>
</evidence>
<accession>A0ACB9GQU4</accession>
<keyword evidence="2" id="KW-1185">Reference proteome</keyword>
<reference evidence="2" key="1">
    <citation type="journal article" date="2022" name="Mol. Ecol. Resour.">
        <title>The genomes of chicory, endive, great burdock and yacon provide insights into Asteraceae palaeo-polyploidization history and plant inulin production.</title>
        <authorList>
            <person name="Fan W."/>
            <person name="Wang S."/>
            <person name="Wang H."/>
            <person name="Wang A."/>
            <person name="Jiang F."/>
            <person name="Liu H."/>
            <person name="Zhao H."/>
            <person name="Xu D."/>
            <person name="Zhang Y."/>
        </authorList>
    </citation>
    <scope>NUCLEOTIDE SEQUENCE [LARGE SCALE GENOMIC DNA]</scope>
    <source>
        <strain evidence="2">cv. Yunnan</strain>
    </source>
</reference>
<name>A0ACB9GQU4_9ASTR</name>
<organism evidence="1 2">
    <name type="scientific">Smallanthus sonchifolius</name>
    <dbReference type="NCBI Taxonomy" id="185202"/>
    <lineage>
        <taxon>Eukaryota</taxon>
        <taxon>Viridiplantae</taxon>
        <taxon>Streptophyta</taxon>
        <taxon>Embryophyta</taxon>
        <taxon>Tracheophyta</taxon>
        <taxon>Spermatophyta</taxon>
        <taxon>Magnoliopsida</taxon>
        <taxon>eudicotyledons</taxon>
        <taxon>Gunneridae</taxon>
        <taxon>Pentapetalae</taxon>
        <taxon>asterids</taxon>
        <taxon>campanulids</taxon>
        <taxon>Asterales</taxon>
        <taxon>Asteraceae</taxon>
        <taxon>Asteroideae</taxon>
        <taxon>Heliantheae alliance</taxon>
        <taxon>Millerieae</taxon>
        <taxon>Smallanthus</taxon>
    </lineage>
</organism>
<evidence type="ECO:0000313" key="1">
    <source>
        <dbReference type="EMBL" id="KAI3785455.1"/>
    </source>
</evidence>
<gene>
    <name evidence="1" type="ORF">L1987_44573</name>
</gene>
<reference evidence="1 2" key="2">
    <citation type="journal article" date="2022" name="Mol. Ecol. Resour.">
        <title>The genomes of chicory, endive, great burdock and yacon provide insights into Asteraceae paleo-polyploidization history and plant inulin production.</title>
        <authorList>
            <person name="Fan W."/>
            <person name="Wang S."/>
            <person name="Wang H."/>
            <person name="Wang A."/>
            <person name="Jiang F."/>
            <person name="Liu H."/>
            <person name="Zhao H."/>
            <person name="Xu D."/>
            <person name="Zhang Y."/>
        </authorList>
    </citation>
    <scope>NUCLEOTIDE SEQUENCE [LARGE SCALE GENOMIC DNA]</scope>
    <source>
        <strain evidence="2">cv. Yunnan</strain>
        <tissue evidence="1">Leaves</tissue>
    </source>
</reference>